<dbReference type="InterPro" id="IPR050166">
    <property type="entry name" value="ABC_transporter_ATP-bind"/>
</dbReference>
<dbReference type="InterPro" id="IPR027417">
    <property type="entry name" value="P-loop_NTPase"/>
</dbReference>
<keyword evidence="6" id="KW-1185">Reference proteome</keyword>
<accession>A0A7D3W658</accession>
<reference evidence="5 6" key="1">
    <citation type="submission" date="2020-05" db="EMBL/GenBank/DDBJ databases">
        <title>Actinomadura verrucosospora NRRL-B18236 (PFL_A860) Genome sequencing and assembly.</title>
        <authorList>
            <person name="Samborskyy M."/>
        </authorList>
    </citation>
    <scope>NUCLEOTIDE SEQUENCE [LARGE SCALE GENOMIC DNA]</scope>
    <source>
        <strain evidence="5 6">NRRL:B18236</strain>
    </source>
</reference>
<dbReference type="PROSITE" id="PS00211">
    <property type="entry name" value="ABC_TRANSPORTER_1"/>
    <property type="match status" value="1"/>
</dbReference>
<dbReference type="SMART" id="SM00382">
    <property type="entry name" value="AAA"/>
    <property type="match status" value="1"/>
</dbReference>
<dbReference type="Proteomes" id="UP000501240">
    <property type="component" value="Chromosome"/>
</dbReference>
<protein>
    <submittedName>
        <fullName evidence="5">Nitrate ABC transporter ATP-binding protein</fullName>
    </submittedName>
</protein>
<keyword evidence="2" id="KW-0547">Nucleotide-binding</keyword>
<gene>
    <name evidence="5" type="ORF">ACTIVE_8724</name>
</gene>
<dbReference type="InterPro" id="IPR003593">
    <property type="entry name" value="AAA+_ATPase"/>
</dbReference>
<evidence type="ECO:0000256" key="3">
    <source>
        <dbReference type="ARBA" id="ARBA00022840"/>
    </source>
</evidence>
<keyword evidence="1" id="KW-0813">Transport</keyword>
<dbReference type="SUPFAM" id="SSF52540">
    <property type="entry name" value="P-loop containing nucleoside triphosphate hydrolases"/>
    <property type="match status" value="1"/>
</dbReference>
<evidence type="ECO:0000256" key="1">
    <source>
        <dbReference type="ARBA" id="ARBA00022448"/>
    </source>
</evidence>
<evidence type="ECO:0000313" key="6">
    <source>
        <dbReference type="Proteomes" id="UP000501240"/>
    </source>
</evidence>
<evidence type="ECO:0000259" key="4">
    <source>
        <dbReference type="PROSITE" id="PS50893"/>
    </source>
</evidence>
<dbReference type="PANTHER" id="PTHR42788">
    <property type="entry name" value="TAURINE IMPORT ATP-BINDING PROTEIN-RELATED"/>
    <property type="match status" value="1"/>
</dbReference>
<dbReference type="PROSITE" id="PS50893">
    <property type="entry name" value="ABC_TRANSPORTER_2"/>
    <property type="match status" value="1"/>
</dbReference>
<dbReference type="PANTHER" id="PTHR42788:SF13">
    <property type="entry name" value="ALIPHATIC SULFONATES IMPORT ATP-BINDING PROTEIN SSUB"/>
    <property type="match status" value="1"/>
</dbReference>
<keyword evidence="3 5" id="KW-0067">ATP-binding</keyword>
<organism evidence="5 6">
    <name type="scientific">Actinomadura verrucosospora</name>
    <dbReference type="NCBI Taxonomy" id="46165"/>
    <lineage>
        <taxon>Bacteria</taxon>
        <taxon>Bacillati</taxon>
        <taxon>Actinomycetota</taxon>
        <taxon>Actinomycetes</taxon>
        <taxon>Streptosporangiales</taxon>
        <taxon>Thermomonosporaceae</taxon>
        <taxon>Actinomadura</taxon>
    </lineage>
</organism>
<name>A0A7D3W658_ACTVE</name>
<proteinExistence type="predicted"/>
<dbReference type="EMBL" id="CP053892">
    <property type="protein sequence ID" value="QKG27071.1"/>
    <property type="molecule type" value="Genomic_DNA"/>
</dbReference>
<evidence type="ECO:0000313" key="5">
    <source>
        <dbReference type="EMBL" id="QKG27071.1"/>
    </source>
</evidence>
<feature type="domain" description="ABC transporter" evidence="4">
    <location>
        <begin position="7"/>
        <end position="240"/>
    </location>
</feature>
<sequence length="257" mass="27835">MTTPPILEVKGLEHRYGAGARSHQAIAAIDFALQPTRAMSIVGPSGAGKTTLLRCLTGLIAPTGGTVSFEGTAIRGIPEGIGVVFQDYSRSLFPWLSVVRNVEFPLRSAGLARTERHRRAREALSMVGLSDAAKKYPWQLSGGMQQRVAIARALVTEPRLLLMDEPFASVDAQTRADLEDLVLAIRADTATSIVVVTHDIDESVYLADTVLVLSGSPSHVMATVAVDLPYPRDQVDTKRLDDYLDTRAKIYDLIHSG</sequence>
<dbReference type="InterPro" id="IPR017871">
    <property type="entry name" value="ABC_transporter-like_CS"/>
</dbReference>
<dbReference type="InterPro" id="IPR003439">
    <property type="entry name" value="ABC_transporter-like_ATP-bd"/>
</dbReference>
<dbReference type="Gene3D" id="3.40.50.300">
    <property type="entry name" value="P-loop containing nucleotide triphosphate hydrolases"/>
    <property type="match status" value="1"/>
</dbReference>
<dbReference type="Pfam" id="PF00005">
    <property type="entry name" value="ABC_tran"/>
    <property type="match status" value="1"/>
</dbReference>
<dbReference type="GO" id="GO:0016887">
    <property type="term" value="F:ATP hydrolysis activity"/>
    <property type="evidence" value="ECO:0007669"/>
    <property type="project" value="InterPro"/>
</dbReference>
<dbReference type="RefSeq" id="WP_246342552.1">
    <property type="nucleotide sequence ID" value="NZ_CP053892.1"/>
</dbReference>
<dbReference type="AlphaFoldDB" id="A0A7D3W658"/>
<dbReference type="GO" id="GO:0005524">
    <property type="term" value="F:ATP binding"/>
    <property type="evidence" value="ECO:0007669"/>
    <property type="project" value="UniProtKB-KW"/>
</dbReference>
<evidence type="ECO:0000256" key="2">
    <source>
        <dbReference type="ARBA" id="ARBA00022741"/>
    </source>
</evidence>
<dbReference type="CDD" id="cd03293">
    <property type="entry name" value="ABC_NrtD_SsuB_transporters"/>
    <property type="match status" value="1"/>
</dbReference>